<evidence type="ECO:0000313" key="2">
    <source>
        <dbReference type="Proteomes" id="UP001515480"/>
    </source>
</evidence>
<name>A0AB34JSZ7_PRYPA</name>
<dbReference type="AlphaFoldDB" id="A0AB34JSZ7"/>
<accession>A0AB34JSZ7</accession>
<sequence length="85" mass="9910">MHGWERRLHRLRWTFSNINDLQTLDTFLPFVAKLDKGRWAYGCHRVSSHGLSTRWFSEKHFMPNDLASPHFSALRAAVKPPLPAP</sequence>
<keyword evidence="2" id="KW-1185">Reference proteome</keyword>
<reference evidence="1 2" key="1">
    <citation type="journal article" date="2024" name="Science">
        <title>Giant polyketide synthase enzymes in the biosynthesis of giant marine polyether toxins.</title>
        <authorList>
            <person name="Fallon T.R."/>
            <person name="Shende V.V."/>
            <person name="Wierzbicki I.H."/>
            <person name="Pendleton A.L."/>
            <person name="Watervoot N.F."/>
            <person name="Auber R.P."/>
            <person name="Gonzalez D.J."/>
            <person name="Wisecaver J.H."/>
            <person name="Moore B.S."/>
        </authorList>
    </citation>
    <scope>NUCLEOTIDE SEQUENCE [LARGE SCALE GENOMIC DNA]</scope>
    <source>
        <strain evidence="1 2">12B1</strain>
    </source>
</reference>
<organism evidence="1 2">
    <name type="scientific">Prymnesium parvum</name>
    <name type="common">Toxic golden alga</name>
    <dbReference type="NCBI Taxonomy" id="97485"/>
    <lineage>
        <taxon>Eukaryota</taxon>
        <taxon>Haptista</taxon>
        <taxon>Haptophyta</taxon>
        <taxon>Prymnesiophyceae</taxon>
        <taxon>Prymnesiales</taxon>
        <taxon>Prymnesiaceae</taxon>
        <taxon>Prymnesium</taxon>
    </lineage>
</organism>
<comment type="caution">
    <text evidence="1">The sequence shown here is derived from an EMBL/GenBank/DDBJ whole genome shotgun (WGS) entry which is preliminary data.</text>
</comment>
<evidence type="ECO:0000313" key="1">
    <source>
        <dbReference type="EMBL" id="KAL1524003.1"/>
    </source>
</evidence>
<dbReference type="EMBL" id="JBGBPQ010000005">
    <property type="protein sequence ID" value="KAL1524003.1"/>
    <property type="molecule type" value="Genomic_DNA"/>
</dbReference>
<protein>
    <submittedName>
        <fullName evidence="1">Uncharacterized protein</fullName>
    </submittedName>
</protein>
<dbReference type="Proteomes" id="UP001515480">
    <property type="component" value="Unassembled WGS sequence"/>
</dbReference>
<gene>
    <name evidence="1" type="ORF">AB1Y20_018918</name>
</gene>
<proteinExistence type="predicted"/>